<evidence type="ECO:0000313" key="2">
    <source>
        <dbReference type="Proteomes" id="UP000287651"/>
    </source>
</evidence>
<proteinExistence type="predicted"/>
<reference evidence="1 2" key="1">
    <citation type="journal article" date="2014" name="Agronomy (Basel)">
        <title>A Draft Genome Sequence for Ensete ventricosum, the Drought-Tolerant Tree Against Hunger.</title>
        <authorList>
            <person name="Harrison J."/>
            <person name="Moore K.A."/>
            <person name="Paszkiewicz K."/>
            <person name="Jones T."/>
            <person name="Grant M."/>
            <person name="Ambacheew D."/>
            <person name="Muzemil S."/>
            <person name="Studholme D.J."/>
        </authorList>
    </citation>
    <scope>NUCLEOTIDE SEQUENCE [LARGE SCALE GENOMIC DNA]</scope>
</reference>
<sequence>MGSISRSIPFCSDDRGSMCFLELYPRRSPMGVCKPIVPLNCISFEVDDSGVHHGILRCLILKIGYDGYILRLGRWLKERTIMLKVFPDDDYRSTAYDRTKIESL</sequence>
<organism evidence="1 2">
    <name type="scientific">Ensete ventricosum</name>
    <name type="common">Abyssinian banana</name>
    <name type="synonym">Musa ensete</name>
    <dbReference type="NCBI Taxonomy" id="4639"/>
    <lineage>
        <taxon>Eukaryota</taxon>
        <taxon>Viridiplantae</taxon>
        <taxon>Streptophyta</taxon>
        <taxon>Embryophyta</taxon>
        <taxon>Tracheophyta</taxon>
        <taxon>Spermatophyta</taxon>
        <taxon>Magnoliopsida</taxon>
        <taxon>Liliopsida</taxon>
        <taxon>Zingiberales</taxon>
        <taxon>Musaceae</taxon>
        <taxon>Ensete</taxon>
    </lineage>
</organism>
<accession>A0A426XT21</accession>
<dbReference type="AlphaFoldDB" id="A0A426XT21"/>
<evidence type="ECO:0000313" key="1">
    <source>
        <dbReference type="EMBL" id="RRT42623.1"/>
    </source>
</evidence>
<dbReference type="Proteomes" id="UP000287651">
    <property type="component" value="Unassembled WGS sequence"/>
</dbReference>
<gene>
    <name evidence="1" type="ORF">B296_00027674</name>
</gene>
<dbReference type="EMBL" id="AMZH03017712">
    <property type="protein sequence ID" value="RRT42623.1"/>
    <property type="molecule type" value="Genomic_DNA"/>
</dbReference>
<protein>
    <submittedName>
        <fullName evidence="1">Uncharacterized protein</fullName>
    </submittedName>
</protein>
<comment type="caution">
    <text evidence="1">The sequence shown here is derived from an EMBL/GenBank/DDBJ whole genome shotgun (WGS) entry which is preliminary data.</text>
</comment>
<name>A0A426XT21_ENSVE</name>